<proteinExistence type="inferred from homology"/>
<reference evidence="8" key="1">
    <citation type="submission" date="2015-10" db="EMBL/GenBank/DDBJ databases">
        <authorList>
            <person name="Regsiter A."/>
            <person name="william w."/>
        </authorList>
    </citation>
    <scope>NUCLEOTIDE SEQUENCE [LARGE SCALE GENOMIC DNA]</scope>
</reference>
<accession>A0A1J1LHG8</accession>
<dbReference type="GO" id="GO:0006310">
    <property type="term" value="P:DNA recombination"/>
    <property type="evidence" value="ECO:0007669"/>
    <property type="project" value="UniProtKB-KW"/>
</dbReference>
<dbReference type="NCBIfam" id="NF040570">
    <property type="entry name" value="guided_TnpB"/>
    <property type="match status" value="1"/>
</dbReference>
<keyword evidence="4" id="KW-0233">DNA recombination</keyword>
<dbReference type="Pfam" id="PF01385">
    <property type="entry name" value="OrfB_IS605"/>
    <property type="match status" value="1"/>
</dbReference>
<comment type="similarity">
    <text evidence="1">In the C-terminal section; belongs to the transposase 35 family.</text>
</comment>
<dbReference type="OrthoDB" id="443345at2"/>
<evidence type="ECO:0000259" key="6">
    <source>
        <dbReference type="Pfam" id="PF07282"/>
    </source>
</evidence>
<evidence type="ECO:0000256" key="2">
    <source>
        <dbReference type="ARBA" id="ARBA00022578"/>
    </source>
</evidence>
<organism evidence="7 8">
    <name type="scientific">Planktothrix tepida PCC 9214</name>
    <dbReference type="NCBI Taxonomy" id="671072"/>
    <lineage>
        <taxon>Bacteria</taxon>
        <taxon>Bacillati</taxon>
        <taxon>Cyanobacteriota</taxon>
        <taxon>Cyanophyceae</taxon>
        <taxon>Oscillatoriophycideae</taxon>
        <taxon>Oscillatoriales</taxon>
        <taxon>Microcoleaceae</taxon>
        <taxon>Planktothrix</taxon>
    </lineage>
</organism>
<dbReference type="NCBIfam" id="TIGR01766">
    <property type="entry name" value="IS200/IS605 family accessory protein TnpB-like domain"/>
    <property type="match status" value="1"/>
</dbReference>
<keyword evidence="3" id="KW-0238">DNA-binding</keyword>
<evidence type="ECO:0000313" key="7">
    <source>
        <dbReference type="EMBL" id="CUR31967.1"/>
    </source>
</evidence>
<keyword evidence="8" id="KW-1185">Reference proteome</keyword>
<evidence type="ECO:0000256" key="3">
    <source>
        <dbReference type="ARBA" id="ARBA00023125"/>
    </source>
</evidence>
<name>A0A1J1LHG8_9CYAN</name>
<evidence type="ECO:0000313" key="8">
    <source>
        <dbReference type="Proteomes" id="UP000184315"/>
    </source>
</evidence>
<keyword evidence="2" id="KW-0815">Transposition</keyword>
<feature type="domain" description="Probable transposase IS891/IS1136/IS1341" evidence="5">
    <location>
        <begin position="175"/>
        <end position="286"/>
    </location>
</feature>
<dbReference type="RefSeq" id="WP_072718786.1">
    <property type="nucleotide sequence ID" value="NZ_LN889791.1"/>
</dbReference>
<dbReference type="GO" id="GO:0003677">
    <property type="term" value="F:DNA binding"/>
    <property type="evidence" value="ECO:0007669"/>
    <property type="project" value="UniProtKB-KW"/>
</dbReference>
<evidence type="ECO:0000256" key="1">
    <source>
        <dbReference type="ARBA" id="ARBA00008761"/>
    </source>
</evidence>
<gene>
    <name evidence="7" type="ORF">PL9214380005</name>
</gene>
<evidence type="ECO:0000259" key="5">
    <source>
        <dbReference type="Pfam" id="PF01385"/>
    </source>
</evidence>
<feature type="domain" description="Cas12f1-like TNB" evidence="6">
    <location>
        <begin position="312"/>
        <end position="388"/>
    </location>
</feature>
<dbReference type="STRING" id="671072.PL9214380005"/>
<dbReference type="GO" id="GO:0032196">
    <property type="term" value="P:transposition"/>
    <property type="evidence" value="ECO:0007669"/>
    <property type="project" value="UniProtKB-KW"/>
</dbReference>
<dbReference type="InterPro" id="IPR010095">
    <property type="entry name" value="Cas12f1-like_TNB"/>
</dbReference>
<sequence>MYLTQKCQIRDLSKQEFLALRELCRLSKNLYNVGLYSVRQFYFSEQRYLRYESNYHQCKDNENYKLLNTDIAQQTLKVVARSFRSVFNLIKAAKQGLYRFEQIRLPKYLPKEGYFPLIMPRIKVKNGGFEVPMSNAFRKEFGSIRLPFPERLNGKILKEVRILPKYNARFFEIEYVVEAEPEPQDINPDHAIAIDLGLDNLATCVSTVGASFLLDGKPLKAVNQWFNKENARLQSIKDLQKIKGTTKRQARLTLNRNNFVRDYLNKSARYIIDWCIKHQIGTVIIGVNPGIKQEINIGAKNNQNFVQIPYWSLRQKLKNLCERYGLKYQEQEESYTSKASFLDGDHIPVYNPDPSQKYQFSGKRVKRGLYCSQQGHLINADCNGAANIGKKSSHNGFAGVGRGCLTQPLRVKIS</sequence>
<dbReference type="Pfam" id="PF07282">
    <property type="entry name" value="Cas12f1-like_TNB"/>
    <property type="match status" value="1"/>
</dbReference>
<dbReference type="Proteomes" id="UP000184315">
    <property type="component" value="Unassembled WGS sequence"/>
</dbReference>
<dbReference type="EMBL" id="CZDF01000142">
    <property type="protein sequence ID" value="CUR31967.1"/>
    <property type="molecule type" value="Genomic_DNA"/>
</dbReference>
<protein>
    <submittedName>
        <fullName evidence="7">Transposase</fullName>
    </submittedName>
</protein>
<evidence type="ECO:0000256" key="4">
    <source>
        <dbReference type="ARBA" id="ARBA00023172"/>
    </source>
</evidence>
<dbReference type="InterPro" id="IPR001959">
    <property type="entry name" value="Transposase"/>
</dbReference>
<dbReference type="AlphaFoldDB" id="A0A1J1LHG8"/>